<sequence length="263" mass="29734">MVESLAVISAAKKHLRSRVAERLKYVAQESIIEQSNKIAETVRSLPEYKTAKTVGVYMHMEIPNPIPRKSGRNVEVRTDALIKNAFDDGKLVFLPRIAHTSQLSEEVQNLFRSAQSQLHSKSNYFPSRFLKMLKMRDHEAVQALLVKNEGTHTFTIKEPSEGEDALETSGLDLIIVPGLVFSKACERIGRGKGFYDNFIELHKTVSQKWGRDGPFLVGIALREQLVREDDATDASINEFPCEVHDQKLDVLVVETDVYRRSPV</sequence>
<protein>
    <recommendedName>
        <fullName evidence="5">5-formyltetrahydrofolate cyclo-ligase</fullName>
        <ecNumber evidence="5">6.3.3.2</ecNumber>
    </recommendedName>
</protein>
<reference evidence="6 7" key="1">
    <citation type="journal article" date="2016" name="Proc. Natl. Acad. Sci. U.S.A.">
        <title>Comparative genomics of biotechnologically important yeasts.</title>
        <authorList>
            <person name="Riley R."/>
            <person name="Haridas S."/>
            <person name="Wolfe K.H."/>
            <person name="Lopes M.R."/>
            <person name="Hittinger C.T."/>
            <person name="Goeker M."/>
            <person name="Salamov A.A."/>
            <person name="Wisecaver J.H."/>
            <person name="Long T.M."/>
            <person name="Calvey C.H."/>
            <person name="Aerts A.L."/>
            <person name="Barry K.W."/>
            <person name="Choi C."/>
            <person name="Clum A."/>
            <person name="Coughlan A.Y."/>
            <person name="Deshpande S."/>
            <person name="Douglass A.P."/>
            <person name="Hanson S.J."/>
            <person name="Klenk H.-P."/>
            <person name="LaButti K.M."/>
            <person name="Lapidus A."/>
            <person name="Lindquist E.A."/>
            <person name="Lipzen A.M."/>
            <person name="Meier-Kolthoff J.P."/>
            <person name="Ohm R.A."/>
            <person name="Otillar R.P."/>
            <person name="Pangilinan J.L."/>
            <person name="Peng Y."/>
            <person name="Rokas A."/>
            <person name="Rosa C.A."/>
            <person name="Scheuner C."/>
            <person name="Sibirny A.A."/>
            <person name="Slot J.C."/>
            <person name="Stielow J.B."/>
            <person name="Sun H."/>
            <person name="Kurtzman C.P."/>
            <person name="Blackwell M."/>
            <person name="Grigoriev I.V."/>
            <person name="Jeffries T.W."/>
        </authorList>
    </citation>
    <scope>NUCLEOTIDE SEQUENCE [LARGE SCALE GENOMIC DNA]</scope>
    <source>
        <strain evidence="6 7">NRRL Y-11557</strain>
    </source>
</reference>
<evidence type="ECO:0000313" key="7">
    <source>
        <dbReference type="Proteomes" id="UP000094385"/>
    </source>
</evidence>
<dbReference type="InterPro" id="IPR024185">
    <property type="entry name" value="FTHF_cligase-like_sf"/>
</dbReference>
<dbReference type="InterPro" id="IPR002698">
    <property type="entry name" value="FTHF_cligase"/>
</dbReference>
<keyword evidence="7" id="KW-1185">Reference proteome</keyword>
<dbReference type="EC" id="6.3.3.2" evidence="5"/>
<dbReference type="GO" id="GO:0005739">
    <property type="term" value="C:mitochondrion"/>
    <property type="evidence" value="ECO:0007669"/>
    <property type="project" value="TreeGrafter"/>
</dbReference>
<dbReference type="Gene3D" id="3.40.50.10420">
    <property type="entry name" value="NagB/RpiA/CoA transferase-like"/>
    <property type="match status" value="1"/>
</dbReference>
<dbReference type="PANTHER" id="PTHR23407">
    <property type="entry name" value="ATPASE INHIBITOR/5-FORMYLTETRAHYDROFOLATE CYCLO-LIGASE"/>
    <property type="match status" value="1"/>
</dbReference>
<gene>
    <name evidence="6" type="ORF">LIPSTDRAFT_74591</name>
</gene>
<organism evidence="6 7">
    <name type="scientific">Lipomyces starkeyi NRRL Y-11557</name>
    <dbReference type="NCBI Taxonomy" id="675824"/>
    <lineage>
        <taxon>Eukaryota</taxon>
        <taxon>Fungi</taxon>
        <taxon>Dikarya</taxon>
        <taxon>Ascomycota</taxon>
        <taxon>Saccharomycotina</taxon>
        <taxon>Lipomycetes</taxon>
        <taxon>Lipomycetales</taxon>
        <taxon>Lipomycetaceae</taxon>
        <taxon>Lipomyces</taxon>
    </lineage>
</organism>
<evidence type="ECO:0000256" key="4">
    <source>
        <dbReference type="ARBA" id="ARBA00036539"/>
    </source>
</evidence>
<comment type="catalytic activity">
    <reaction evidence="4">
        <text>(6S)-5-formyl-5,6,7,8-tetrahydrofolate + ATP = (6R)-5,10-methenyltetrahydrofolate + ADP + phosphate</text>
        <dbReference type="Rhea" id="RHEA:10488"/>
        <dbReference type="ChEBI" id="CHEBI:30616"/>
        <dbReference type="ChEBI" id="CHEBI:43474"/>
        <dbReference type="ChEBI" id="CHEBI:57455"/>
        <dbReference type="ChEBI" id="CHEBI:57457"/>
        <dbReference type="ChEBI" id="CHEBI:456216"/>
        <dbReference type="EC" id="6.3.3.2"/>
    </reaction>
</comment>
<dbReference type="EMBL" id="KV454300">
    <property type="protein sequence ID" value="ODQ70327.1"/>
    <property type="molecule type" value="Genomic_DNA"/>
</dbReference>
<dbReference type="Proteomes" id="UP000094385">
    <property type="component" value="Unassembled WGS sequence"/>
</dbReference>
<accession>A0A1E3PZW2</accession>
<proteinExistence type="inferred from homology"/>
<comment type="similarity">
    <text evidence="1">Belongs to the 5-formyltetrahydrofolate cyclo-ligase family.</text>
</comment>
<keyword evidence="2" id="KW-0547">Nucleotide-binding</keyword>
<dbReference type="SUPFAM" id="SSF100950">
    <property type="entry name" value="NagB/RpiA/CoA transferase-like"/>
    <property type="match status" value="1"/>
</dbReference>
<evidence type="ECO:0000313" key="6">
    <source>
        <dbReference type="EMBL" id="ODQ70327.1"/>
    </source>
</evidence>
<evidence type="ECO:0000256" key="3">
    <source>
        <dbReference type="ARBA" id="ARBA00022840"/>
    </source>
</evidence>
<dbReference type="GO" id="GO:0035999">
    <property type="term" value="P:tetrahydrofolate interconversion"/>
    <property type="evidence" value="ECO:0007669"/>
    <property type="project" value="TreeGrafter"/>
</dbReference>
<dbReference type="InterPro" id="IPR037171">
    <property type="entry name" value="NagB/RpiA_transferase-like"/>
</dbReference>
<dbReference type="GO" id="GO:0005524">
    <property type="term" value="F:ATP binding"/>
    <property type="evidence" value="ECO:0007669"/>
    <property type="project" value="UniProtKB-KW"/>
</dbReference>
<dbReference type="OrthoDB" id="2015992at2759"/>
<evidence type="ECO:0000256" key="1">
    <source>
        <dbReference type="ARBA" id="ARBA00010638"/>
    </source>
</evidence>
<dbReference type="GO" id="GO:0009396">
    <property type="term" value="P:folic acid-containing compound biosynthetic process"/>
    <property type="evidence" value="ECO:0007669"/>
    <property type="project" value="TreeGrafter"/>
</dbReference>
<name>A0A1E3PZW2_LIPST</name>
<dbReference type="PANTHER" id="PTHR23407:SF1">
    <property type="entry name" value="5-FORMYLTETRAHYDROFOLATE CYCLO-LIGASE"/>
    <property type="match status" value="1"/>
</dbReference>
<keyword evidence="3" id="KW-0067">ATP-binding</keyword>
<dbReference type="AlphaFoldDB" id="A0A1E3PZW2"/>
<dbReference type="STRING" id="675824.A0A1E3PZW2"/>
<dbReference type="Pfam" id="PF01812">
    <property type="entry name" value="5-FTHF_cyc-lig"/>
    <property type="match status" value="1"/>
</dbReference>
<dbReference type="GO" id="GO:0030272">
    <property type="term" value="F:5-formyltetrahydrofolate cyclo-ligase activity"/>
    <property type="evidence" value="ECO:0007669"/>
    <property type="project" value="UniProtKB-EC"/>
</dbReference>
<evidence type="ECO:0000256" key="5">
    <source>
        <dbReference type="ARBA" id="ARBA00038966"/>
    </source>
</evidence>
<evidence type="ECO:0000256" key="2">
    <source>
        <dbReference type="ARBA" id="ARBA00022741"/>
    </source>
</evidence>